<evidence type="ECO:0000313" key="7">
    <source>
        <dbReference type="EMBL" id="CAD1837568.1"/>
    </source>
</evidence>
<evidence type="ECO:0000256" key="5">
    <source>
        <dbReference type="SAM" id="MobiDB-lite"/>
    </source>
</evidence>
<evidence type="ECO:0000256" key="1">
    <source>
        <dbReference type="ARBA" id="ARBA00004167"/>
    </source>
</evidence>
<sequence>MADLVPILLPDGTASLASYKSKPTNRPGGGRDDNSNRQRRAAAAAAAATAAALRVGPASPPVFLLLLRGGRGRGRGRRRGVCFSEGVLLLPLPSADLPRPPGRRRGAGGRAGRQAPQAPVRPPAGLCPVPPRRLPSSSSSSSPSDSSSAYLSLNITLLFTADNPNKVGIRYGPTAFDVMYRGVPLGVAAVPGFEQPAHSTRLVQTRFSVDRFNVLQSDALDLLRDAALNDRVDLRLTGDVDANIRLLGFTSPRVRVSVDCAIAISPRRQSLTYKQCGVDGVNL</sequence>
<dbReference type="GO" id="GO:0098542">
    <property type="term" value="P:defense response to other organism"/>
    <property type="evidence" value="ECO:0007669"/>
    <property type="project" value="InterPro"/>
</dbReference>
<evidence type="ECO:0000256" key="4">
    <source>
        <dbReference type="ARBA" id="ARBA00023136"/>
    </source>
</evidence>
<evidence type="ECO:0000256" key="3">
    <source>
        <dbReference type="ARBA" id="ARBA00022989"/>
    </source>
</evidence>
<keyword evidence="2" id="KW-0812">Transmembrane</keyword>
<name>A0A6V7Q3I7_ANACO</name>
<dbReference type="EMBL" id="LR862132">
    <property type="protein sequence ID" value="CAD1837568.1"/>
    <property type="molecule type" value="Genomic_DNA"/>
</dbReference>
<keyword evidence="3" id="KW-1133">Transmembrane helix</keyword>
<organism evidence="7">
    <name type="scientific">Ananas comosus var. bracteatus</name>
    <name type="common">red pineapple</name>
    <dbReference type="NCBI Taxonomy" id="296719"/>
    <lineage>
        <taxon>Eukaryota</taxon>
        <taxon>Viridiplantae</taxon>
        <taxon>Streptophyta</taxon>
        <taxon>Embryophyta</taxon>
        <taxon>Tracheophyta</taxon>
        <taxon>Spermatophyta</taxon>
        <taxon>Magnoliopsida</taxon>
        <taxon>Liliopsida</taxon>
        <taxon>Poales</taxon>
        <taxon>Bromeliaceae</taxon>
        <taxon>Bromelioideae</taxon>
        <taxon>Ananas</taxon>
    </lineage>
</organism>
<comment type="subcellular location">
    <subcellularLocation>
        <location evidence="1">Membrane</location>
        <topology evidence="1">Single-pass membrane protein</topology>
    </subcellularLocation>
</comment>
<dbReference type="PANTHER" id="PTHR31234">
    <property type="entry name" value="LATE EMBRYOGENESIS ABUNDANT (LEA) HYDROXYPROLINE-RICH GLYCOPROTEIN FAMILY"/>
    <property type="match status" value="1"/>
</dbReference>
<evidence type="ECO:0000256" key="2">
    <source>
        <dbReference type="ARBA" id="ARBA00022692"/>
    </source>
</evidence>
<dbReference type="GO" id="GO:0005886">
    <property type="term" value="C:plasma membrane"/>
    <property type="evidence" value="ECO:0007669"/>
    <property type="project" value="TreeGrafter"/>
</dbReference>
<proteinExistence type="predicted"/>
<dbReference type="AlphaFoldDB" id="A0A6V7Q3I7"/>
<dbReference type="PANTHER" id="PTHR31234:SF8">
    <property type="entry name" value="EXPRESSED PROTEIN"/>
    <property type="match status" value="1"/>
</dbReference>
<accession>A0A6V7Q3I7</accession>
<dbReference type="Pfam" id="PF03168">
    <property type="entry name" value="LEA_2"/>
    <property type="match status" value="1"/>
</dbReference>
<feature type="compositionally biased region" description="Polar residues" evidence="5">
    <location>
        <begin position="15"/>
        <end position="24"/>
    </location>
</feature>
<dbReference type="InterPro" id="IPR004864">
    <property type="entry name" value="LEA_2"/>
</dbReference>
<feature type="region of interest" description="Disordered" evidence="5">
    <location>
        <begin position="93"/>
        <end position="146"/>
    </location>
</feature>
<evidence type="ECO:0000259" key="6">
    <source>
        <dbReference type="Pfam" id="PF03168"/>
    </source>
</evidence>
<gene>
    <name evidence="7" type="ORF">CB5_LOCUS20779</name>
</gene>
<feature type="compositionally biased region" description="Low complexity" evidence="5">
    <location>
        <begin position="135"/>
        <end position="146"/>
    </location>
</feature>
<reference evidence="7" key="1">
    <citation type="submission" date="2020-07" db="EMBL/GenBank/DDBJ databases">
        <authorList>
            <person name="Lin J."/>
        </authorList>
    </citation>
    <scope>NUCLEOTIDE SEQUENCE</scope>
</reference>
<protein>
    <recommendedName>
        <fullName evidence="6">Late embryogenesis abundant protein LEA-2 subgroup domain-containing protein</fullName>
    </recommendedName>
</protein>
<dbReference type="InterPro" id="IPR044839">
    <property type="entry name" value="NDR1-like"/>
</dbReference>
<keyword evidence="4" id="KW-0472">Membrane</keyword>
<feature type="region of interest" description="Disordered" evidence="5">
    <location>
        <begin position="15"/>
        <end position="41"/>
    </location>
</feature>
<dbReference type="Gene3D" id="2.60.40.1820">
    <property type="match status" value="1"/>
</dbReference>
<dbReference type="SUPFAM" id="SSF117070">
    <property type="entry name" value="LEA14-like"/>
    <property type="match status" value="1"/>
</dbReference>
<feature type="domain" description="Late embryogenesis abundant protein LEA-2 subgroup" evidence="6">
    <location>
        <begin position="159"/>
        <end position="260"/>
    </location>
</feature>